<comment type="caution">
    <text evidence="2">The sequence shown here is derived from an EMBL/GenBank/DDBJ whole genome shotgun (WGS) entry which is preliminary data.</text>
</comment>
<feature type="compositionally biased region" description="Polar residues" evidence="1">
    <location>
        <begin position="180"/>
        <end position="198"/>
    </location>
</feature>
<evidence type="ECO:0000313" key="2">
    <source>
        <dbReference type="EMBL" id="KAL1585327.1"/>
    </source>
</evidence>
<dbReference type="AlphaFoldDB" id="A0AB34KJR6"/>
<keyword evidence="3" id="KW-1185">Reference proteome</keyword>
<feature type="compositionally biased region" description="Low complexity" evidence="1">
    <location>
        <begin position="68"/>
        <end position="82"/>
    </location>
</feature>
<dbReference type="Proteomes" id="UP000803884">
    <property type="component" value="Unassembled WGS sequence"/>
</dbReference>
<feature type="compositionally biased region" description="Basic and acidic residues" evidence="1">
    <location>
        <begin position="95"/>
        <end position="104"/>
    </location>
</feature>
<feature type="region of interest" description="Disordered" evidence="1">
    <location>
        <begin position="48"/>
        <end position="257"/>
    </location>
</feature>
<feature type="compositionally biased region" description="Polar residues" evidence="1">
    <location>
        <begin position="247"/>
        <end position="257"/>
    </location>
</feature>
<evidence type="ECO:0000313" key="3">
    <source>
        <dbReference type="Proteomes" id="UP000803884"/>
    </source>
</evidence>
<proteinExistence type="predicted"/>
<reference evidence="2 3" key="1">
    <citation type="journal article" date="2020" name="Microbiol. Resour. Announc.">
        <title>Draft Genome Sequence of a Cladosporium Species Isolated from the Mesophotic Ascidian Didemnum maculosum.</title>
        <authorList>
            <person name="Gioti A."/>
            <person name="Siaperas R."/>
            <person name="Nikolaivits E."/>
            <person name="Le Goff G."/>
            <person name="Ouazzani J."/>
            <person name="Kotoulas G."/>
            <person name="Topakas E."/>
        </authorList>
    </citation>
    <scope>NUCLEOTIDE SEQUENCE [LARGE SCALE GENOMIC DNA]</scope>
    <source>
        <strain evidence="2 3">TM138-S3</strain>
    </source>
</reference>
<evidence type="ECO:0000256" key="1">
    <source>
        <dbReference type="SAM" id="MobiDB-lite"/>
    </source>
</evidence>
<sequence>MPIIRNPFRNKDENVRPNSGVVERTNAPPKSIDLTDKQNTEYKLSEINDSGVCLPPSPGEERKSFWGHTNSSRSTTSSTHRSLINENEPFNISRESFDSYRRSFDISGRSPVISGERPRASLDSRTFQSSPRKSTNLSRPAPVPIPPPMKEEEGFEDVGLNDDPKPAAAPPKKRGFLSRLTDSNNNEQAAPGATSGQDSKWHFGGRKRGQSGQGAELGSMPDRQDTPKPTAPESGLRHSETPKAEESTQAPTTTESS</sequence>
<gene>
    <name evidence="2" type="ORF">WHR41_05827</name>
</gene>
<feature type="compositionally biased region" description="Basic and acidic residues" evidence="1">
    <location>
        <begin position="235"/>
        <end position="246"/>
    </location>
</feature>
<dbReference type="RefSeq" id="XP_069228433.1">
    <property type="nucleotide sequence ID" value="XM_069374432.1"/>
</dbReference>
<dbReference type="EMBL" id="JAAQHG020000020">
    <property type="protein sequence ID" value="KAL1585327.1"/>
    <property type="molecule type" value="Genomic_DNA"/>
</dbReference>
<accession>A0AB34KJR6</accession>
<dbReference type="GeneID" id="96007270"/>
<feature type="compositionally biased region" description="Polar residues" evidence="1">
    <location>
        <begin position="84"/>
        <end position="94"/>
    </location>
</feature>
<protein>
    <submittedName>
        <fullName evidence="2">Uncharacterized protein</fullName>
    </submittedName>
</protein>
<feature type="compositionally biased region" description="Polar residues" evidence="1">
    <location>
        <begin position="123"/>
        <end position="138"/>
    </location>
</feature>
<feature type="region of interest" description="Disordered" evidence="1">
    <location>
        <begin position="1"/>
        <end position="34"/>
    </location>
</feature>
<name>A0AB34KJR6_9PEZI</name>
<organism evidence="2 3">
    <name type="scientific">Cladosporium halotolerans</name>
    <dbReference type="NCBI Taxonomy" id="1052096"/>
    <lineage>
        <taxon>Eukaryota</taxon>
        <taxon>Fungi</taxon>
        <taxon>Dikarya</taxon>
        <taxon>Ascomycota</taxon>
        <taxon>Pezizomycotina</taxon>
        <taxon>Dothideomycetes</taxon>
        <taxon>Dothideomycetidae</taxon>
        <taxon>Cladosporiales</taxon>
        <taxon>Cladosporiaceae</taxon>
        <taxon>Cladosporium</taxon>
    </lineage>
</organism>